<evidence type="ECO:0000313" key="2">
    <source>
        <dbReference type="EMBL" id="MBK1631764.1"/>
    </source>
</evidence>
<dbReference type="InterPro" id="IPR029063">
    <property type="entry name" value="SAM-dependent_MTases_sf"/>
</dbReference>
<dbReference type="GO" id="GO:0008168">
    <property type="term" value="F:methyltransferase activity"/>
    <property type="evidence" value="ECO:0007669"/>
    <property type="project" value="UniProtKB-KW"/>
</dbReference>
<accession>A0ABS1CJV2</accession>
<sequence>MAQFNTQHRCARCGPARKPALPVCRRRGASVSDLNNDYYEHNAGTFFADTVAVDMTPLYRRFLPLLPAAAHVLDAGCGSGRDALAFAKRGHRVTAFDASPALVALAESHLGRPVQCLCFQEVAWRDAFDGIWACASLLHVPADELPEAMQRLCRALKPGGVLYASFKYGSGEREHHGRRFTDLDEPGLAALLGQVSGLEEVETWTTGDQRPGREAERWLNTLLRRSCLDRR</sequence>
<reference evidence="2 3" key="1">
    <citation type="journal article" date="2020" name="Microorganisms">
        <title>Osmotic Adaptation and Compatible Solute Biosynthesis of Phototrophic Bacteria as Revealed from Genome Analyses.</title>
        <authorList>
            <person name="Imhoff J.F."/>
            <person name="Rahn T."/>
            <person name="Kunzel S."/>
            <person name="Keller A."/>
            <person name="Neulinger S.C."/>
        </authorList>
    </citation>
    <scope>NUCLEOTIDE SEQUENCE [LARGE SCALE GENOMIC DNA]</scope>
    <source>
        <strain evidence="2 3">DSM 6210</strain>
    </source>
</reference>
<keyword evidence="2" id="KW-0808">Transferase</keyword>
<comment type="caution">
    <text evidence="2">The sequence shown here is derived from an EMBL/GenBank/DDBJ whole genome shotgun (WGS) entry which is preliminary data.</text>
</comment>
<evidence type="ECO:0000313" key="3">
    <source>
        <dbReference type="Proteomes" id="UP000748752"/>
    </source>
</evidence>
<dbReference type="InterPro" id="IPR041698">
    <property type="entry name" value="Methyltransf_25"/>
</dbReference>
<evidence type="ECO:0000259" key="1">
    <source>
        <dbReference type="Pfam" id="PF13649"/>
    </source>
</evidence>
<dbReference type="GO" id="GO:0032259">
    <property type="term" value="P:methylation"/>
    <property type="evidence" value="ECO:0007669"/>
    <property type="project" value="UniProtKB-KW"/>
</dbReference>
<dbReference type="SUPFAM" id="SSF53335">
    <property type="entry name" value="S-adenosyl-L-methionine-dependent methyltransferases"/>
    <property type="match status" value="1"/>
</dbReference>
<dbReference type="PANTHER" id="PTHR43464">
    <property type="entry name" value="METHYLTRANSFERASE"/>
    <property type="match status" value="1"/>
</dbReference>
<gene>
    <name evidence="2" type="ORF">CKO31_13660</name>
</gene>
<dbReference type="PANTHER" id="PTHR43464:SF94">
    <property type="entry name" value="MALONYL-[ACYL-CARRIER PROTEIN] O-METHYLTRANSFERASE"/>
    <property type="match status" value="1"/>
</dbReference>
<keyword evidence="2" id="KW-0489">Methyltransferase</keyword>
<proteinExistence type="predicted"/>
<protein>
    <submittedName>
        <fullName evidence="2">SAM-dependent methyltransferase</fullName>
    </submittedName>
</protein>
<dbReference type="Pfam" id="PF13649">
    <property type="entry name" value="Methyltransf_25"/>
    <property type="match status" value="1"/>
</dbReference>
<keyword evidence="3" id="KW-1185">Reference proteome</keyword>
<dbReference type="CDD" id="cd02440">
    <property type="entry name" value="AdoMet_MTases"/>
    <property type="match status" value="1"/>
</dbReference>
<name>A0ABS1CJV2_9GAMM</name>
<feature type="domain" description="Methyltransferase" evidence="1">
    <location>
        <begin position="72"/>
        <end position="160"/>
    </location>
</feature>
<dbReference type="Proteomes" id="UP000748752">
    <property type="component" value="Unassembled WGS sequence"/>
</dbReference>
<organism evidence="2 3">
    <name type="scientific">Thiohalocapsa halophila</name>
    <dbReference type="NCBI Taxonomy" id="69359"/>
    <lineage>
        <taxon>Bacteria</taxon>
        <taxon>Pseudomonadati</taxon>
        <taxon>Pseudomonadota</taxon>
        <taxon>Gammaproteobacteria</taxon>
        <taxon>Chromatiales</taxon>
        <taxon>Chromatiaceae</taxon>
        <taxon>Thiohalocapsa</taxon>
    </lineage>
</organism>
<dbReference type="Gene3D" id="3.40.50.150">
    <property type="entry name" value="Vaccinia Virus protein VP39"/>
    <property type="match status" value="1"/>
</dbReference>
<dbReference type="EMBL" id="NRRV01000032">
    <property type="protein sequence ID" value="MBK1631764.1"/>
    <property type="molecule type" value="Genomic_DNA"/>
</dbReference>